<gene>
    <name evidence="3" type="ORF">CO110_05120</name>
</gene>
<dbReference type="Gene3D" id="3.30.110.70">
    <property type="entry name" value="Hypothetical protein apc22750. Chain B"/>
    <property type="match status" value="1"/>
</dbReference>
<dbReference type="InterPro" id="IPR035439">
    <property type="entry name" value="UPF0145_dom_sf"/>
</dbReference>
<evidence type="ECO:0000256" key="1">
    <source>
        <dbReference type="ARBA" id="ARBA00010751"/>
    </source>
</evidence>
<dbReference type="InterPro" id="IPR002765">
    <property type="entry name" value="UPF0145_YbjQ-like"/>
</dbReference>
<dbReference type="AlphaFoldDB" id="A0A2M8ATY4"/>
<evidence type="ECO:0000313" key="3">
    <source>
        <dbReference type="EMBL" id="PJB29567.1"/>
    </source>
</evidence>
<dbReference type="SUPFAM" id="SSF117782">
    <property type="entry name" value="YbjQ-like"/>
    <property type="match status" value="1"/>
</dbReference>
<evidence type="ECO:0000256" key="2">
    <source>
        <dbReference type="HAMAP-Rule" id="MF_00338"/>
    </source>
</evidence>
<name>A0A2M8ATY4_9BACT</name>
<comment type="caution">
    <text evidence="3">The sequence shown here is derived from an EMBL/GenBank/DDBJ whole genome shotgun (WGS) entry which is preliminary data.</text>
</comment>
<accession>A0A2M8ATY4</accession>
<dbReference type="PANTHER" id="PTHR34068">
    <property type="entry name" value="UPF0145 PROTEIN YBJQ"/>
    <property type="match status" value="1"/>
</dbReference>
<reference evidence="4" key="1">
    <citation type="submission" date="2017-09" db="EMBL/GenBank/DDBJ databases">
        <title>Depth-based differentiation of microbial function through sediment-hosted aquifers and enrichment of novel symbionts in the deep terrestrial subsurface.</title>
        <authorList>
            <person name="Probst A.J."/>
            <person name="Ladd B."/>
            <person name="Jarett J.K."/>
            <person name="Geller-Mcgrath D.E."/>
            <person name="Sieber C.M.K."/>
            <person name="Emerson J.B."/>
            <person name="Anantharaman K."/>
            <person name="Thomas B.C."/>
            <person name="Malmstrom R."/>
            <person name="Stieglmeier M."/>
            <person name="Klingl A."/>
            <person name="Woyke T."/>
            <person name="Ryan C.M."/>
            <person name="Banfield J.F."/>
        </authorList>
    </citation>
    <scope>NUCLEOTIDE SEQUENCE [LARGE SCALE GENOMIC DNA]</scope>
</reference>
<sequence>MGYAGPLILTTTSNLEGWEIDSYLGVVAAHIVIGTGIIAENLSDFTDFFGAHSRSYQKKLDRISNEAIELLSEKARKLGANAVLGLRVDHDEISGSIKGMLMVTATGTAVRSLPTPHESKDAGSTLQRGINASEFRTILKRERIAGEASHRTLDWSKDGEWHFIIENQMEEIAEFFLDYIEQSLSVPGDSGLTLSASSSMKPGFSEKFEEYVLSLPAEAGQRVIYSCARRGDFLFSCSLTTAIRGDLFNLESVLELIADSDEVVAQRGVQYAIVDQVAYGFDDVIGLGTLEEAIKKRFSEAPQYEKKGLLGKKNVWKCCCGKEVDFDSDRCSSCSRDRCGFPKDMKNPFLICGLIKIKRDALERHLGKLENRAEQHHLE</sequence>
<evidence type="ECO:0000313" key="4">
    <source>
        <dbReference type="Proteomes" id="UP000231366"/>
    </source>
</evidence>
<dbReference type="EMBL" id="PFUI01000132">
    <property type="protein sequence ID" value="PJB29567.1"/>
    <property type="molecule type" value="Genomic_DNA"/>
</dbReference>
<organism evidence="3 4">
    <name type="scientific">Candidatus Desantisbacteria bacterium CG_4_9_14_3_um_filter_40_11</name>
    <dbReference type="NCBI Taxonomy" id="1974546"/>
    <lineage>
        <taxon>Bacteria</taxon>
        <taxon>Candidatus Desantisiibacteriota</taxon>
    </lineage>
</organism>
<dbReference type="Pfam" id="PF01906">
    <property type="entry name" value="YbjQ_1"/>
    <property type="match status" value="1"/>
</dbReference>
<proteinExistence type="inferred from homology"/>
<comment type="similarity">
    <text evidence="1 2">Belongs to the UPF0145 family.</text>
</comment>
<dbReference type="PANTHER" id="PTHR34068:SF1">
    <property type="entry name" value="UPF0145 PROTEIN YBJQ"/>
    <property type="match status" value="1"/>
</dbReference>
<dbReference type="HAMAP" id="MF_00338">
    <property type="entry name" value="UPF0145"/>
    <property type="match status" value="1"/>
</dbReference>
<dbReference type="Proteomes" id="UP000231366">
    <property type="component" value="Unassembled WGS sequence"/>
</dbReference>
<protein>
    <recommendedName>
        <fullName evidence="2">UPF0145 protein CO110_05120</fullName>
    </recommendedName>
</protein>